<evidence type="ECO:0000313" key="1">
    <source>
        <dbReference type="EMBL" id="CAC9974979.1"/>
    </source>
</evidence>
<keyword evidence="2" id="KW-1185">Reference proteome</keyword>
<name>A0A9N8J2F4_9FLAO</name>
<gene>
    <name evidence="1" type="ORF">FLAPXU55_02677</name>
</gene>
<sequence length="174" mass="19718">MHNYLETNLKINTMKKLSLIFIMAIAVFSSYAQSSFKEDVDVLQSVYGKSKADLVKQYMNLSDAQSAAFTKVYDNYETERKNLGQEKFQLINDYAQNYATLTDAKADELAKGTLKNHLAYEKLFSKTYGQAKKAVGAINAAKFIQLEVYLQTIIRAEILESIPFIGELDKSKIQ</sequence>
<dbReference type="AlphaFoldDB" id="A0A9N8J2F4"/>
<dbReference type="EMBL" id="CAIJDE010000044">
    <property type="protein sequence ID" value="CAC9974979.1"/>
    <property type="molecule type" value="Genomic_DNA"/>
</dbReference>
<dbReference type="Proteomes" id="UP000533639">
    <property type="component" value="Unassembled WGS sequence"/>
</dbReference>
<reference evidence="1 2" key="1">
    <citation type="submission" date="2020-06" db="EMBL/GenBank/DDBJ databases">
        <authorList>
            <person name="Criscuolo A."/>
        </authorList>
    </citation>
    <scope>NUCLEOTIDE SEQUENCE [LARGE SCALE GENOMIC DNA]</scope>
    <source>
        <strain evidence="1">PXU-55</strain>
    </source>
</reference>
<organism evidence="1 2">
    <name type="scientific">Flavobacterium panici</name>
    <dbReference type="NCBI Taxonomy" id="2654843"/>
    <lineage>
        <taxon>Bacteria</taxon>
        <taxon>Pseudomonadati</taxon>
        <taxon>Bacteroidota</taxon>
        <taxon>Flavobacteriia</taxon>
        <taxon>Flavobacteriales</taxon>
        <taxon>Flavobacteriaceae</taxon>
        <taxon>Flavobacterium</taxon>
    </lineage>
</organism>
<evidence type="ECO:0000313" key="2">
    <source>
        <dbReference type="Proteomes" id="UP000533639"/>
    </source>
</evidence>
<protein>
    <submittedName>
        <fullName evidence="1">Uncharacterized protein</fullName>
    </submittedName>
</protein>
<comment type="caution">
    <text evidence="1">The sequence shown here is derived from an EMBL/GenBank/DDBJ whole genome shotgun (WGS) entry which is preliminary data.</text>
</comment>
<proteinExistence type="predicted"/>
<accession>A0A9N8J2F4</accession>